<accession>A0A2U1PUY3</accession>
<dbReference type="STRING" id="35608.A0A2U1PUY3"/>
<organism evidence="2 3">
    <name type="scientific">Artemisia annua</name>
    <name type="common">Sweet wormwood</name>
    <dbReference type="NCBI Taxonomy" id="35608"/>
    <lineage>
        <taxon>Eukaryota</taxon>
        <taxon>Viridiplantae</taxon>
        <taxon>Streptophyta</taxon>
        <taxon>Embryophyta</taxon>
        <taxon>Tracheophyta</taxon>
        <taxon>Spermatophyta</taxon>
        <taxon>Magnoliopsida</taxon>
        <taxon>eudicotyledons</taxon>
        <taxon>Gunneridae</taxon>
        <taxon>Pentapetalae</taxon>
        <taxon>asterids</taxon>
        <taxon>campanulids</taxon>
        <taxon>Asterales</taxon>
        <taxon>Asteraceae</taxon>
        <taxon>Asteroideae</taxon>
        <taxon>Anthemideae</taxon>
        <taxon>Artemisiinae</taxon>
        <taxon>Artemisia</taxon>
    </lineage>
</organism>
<sequence>MRCNSHTLIIGARWRASSHMIDRVISPAGMTSGLPTTGEVYVVADNEFQPVLSHFLERYNKQPLVVRGLGAGAEVTAGGVFSDLLQLASNLGAPSC</sequence>
<proteinExistence type="predicted"/>
<dbReference type="Proteomes" id="UP000245207">
    <property type="component" value="Unassembled WGS sequence"/>
</dbReference>
<dbReference type="PANTHER" id="PTHR43070">
    <property type="match status" value="1"/>
</dbReference>
<keyword evidence="2" id="KW-0808">Transferase</keyword>
<evidence type="ECO:0000313" key="2">
    <source>
        <dbReference type="EMBL" id="PWA89527.1"/>
    </source>
</evidence>
<dbReference type="GO" id="GO:0004412">
    <property type="term" value="F:homoserine dehydrogenase activity"/>
    <property type="evidence" value="ECO:0007669"/>
    <property type="project" value="InterPro"/>
</dbReference>
<dbReference type="PANTHER" id="PTHR43070:SF5">
    <property type="entry name" value="HOMOSERINE DEHYDROGENASE"/>
    <property type="match status" value="1"/>
</dbReference>
<evidence type="ECO:0000313" key="3">
    <source>
        <dbReference type="Proteomes" id="UP000245207"/>
    </source>
</evidence>
<dbReference type="AlphaFoldDB" id="A0A2U1PUY3"/>
<dbReference type="GO" id="GO:0016301">
    <property type="term" value="F:kinase activity"/>
    <property type="evidence" value="ECO:0007669"/>
    <property type="project" value="UniProtKB-KW"/>
</dbReference>
<dbReference type="Gene3D" id="3.30.360.10">
    <property type="entry name" value="Dihydrodipicolinate Reductase, domain 2"/>
    <property type="match status" value="1"/>
</dbReference>
<evidence type="ECO:0000256" key="1">
    <source>
        <dbReference type="ARBA" id="ARBA00022857"/>
    </source>
</evidence>
<keyword evidence="1" id="KW-0521">NADP</keyword>
<dbReference type="GO" id="GO:0009090">
    <property type="term" value="P:homoserine biosynthetic process"/>
    <property type="evidence" value="ECO:0007669"/>
    <property type="project" value="TreeGrafter"/>
</dbReference>
<dbReference type="OrthoDB" id="67851at2759"/>
<protein>
    <submittedName>
        <fullName evidence="2">Bifunctional aspartokinase/homoserine dehydrogenase I</fullName>
    </submittedName>
</protein>
<reference evidence="2 3" key="1">
    <citation type="journal article" date="2018" name="Mol. Plant">
        <title>The genome of Artemisia annua provides insight into the evolution of Asteraceae family and artemisinin biosynthesis.</title>
        <authorList>
            <person name="Shen Q."/>
            <person name="Zhang L."/>
            <person name="Liao Z."/>
            <person name="Wang S."/>
            <person name="Yan T."/>
            <person name="Shi P."/>
            <person name="Liu M."/>
            <person name="Fu X."/>
            <person name="Pan Q."/>
            <person name="Wang Y."/>
            <person name="Lv Z."/>
            <person name="Lu X."/>
            <person name="Zhang F."/>
            <person name="Jiang W."/>
            <person name="Ma Y."/>
            <person name="Chen M."/>
            <person name="Hao X."/>
            <person name="Li L."/>
            <person name="Tang Y."/>
            <person name="Lv G."/>
            <person name="Zhou Y."/>
            <person name="Sun X."/>
            <person name="Brodelius P.E."/>
            <person name="Rose J.K.C."/>
            <person name="Tang K."/>
        </authorList>
    </citation>
    <scope>NUCLEOTIDE SEQUENCE [LARGE SCALE GENOMIC DNA]</scope>
    <source>
        <strain evidence="3">cv. Huhao1</strain>
        <tissue evidence="2">Leaf</tissue>
    </source>
</reference>
<comment type="caution">
    <text evidence="2">The sequence shown here is derived from an EMBL/GenBank/DDBJ whole genome shotgun (WGS) entry which is preliminary data.</text>
</comment>
<keyword evidence="2" id="KW-0418">Kinase</keyword>
<keyword evidence="3" id="KW-1185">Reference proteome</keyword>
<dbReference type="EMBL" id="PKPP01000708">
    <property type="protein sequence ID" value="PWA89527.1"/>
    <property type="molecule type" value="Genomic_DNA"/>
</dbReference>
<dbReference type="GO" id="GO:0009067">
    <property type="term" value="P:aspartate family amino acid biosynthetic process"/>
    <property type="evidence" value="ECO:0007669"/>
    <property type="project" value="InterPro"/>
</dbReference>
<gene>
    <name evidence="2" type="ORF">CTI12_AA109990</name>
</gene>
<dbReference type="InterPro" id="IPR011147">
    <property type="entry name" value="Bifunc_Aspkin/hSer_DH"/>
</dbReference>
<dbReference type="Gene3D" id="3.40.50.720">
    <property type="entry name" value="NAD(P)-binding Rossmann-like Domain"/>
    <property type="match status" value="1"/>
</dbReference>
<name>A0A2U1PUY3_ARTAN</name>